<dbReference type="InterPro" id="IPR036291">
    <property type="entry name" value="NAD(P)-bd_dom_sf"/>
</dbReference>
<sequence length="333" mass="35593">MNAQSTAVGWAVVGTGTVSHAVASDLRHVEGARRAAVWSRDVRKAHAFAQQQQFDRAYVSFDQLIAAPDVDIVYLATPHATHTPFALAALDAGKHVLVEKPIGVDAAEARTIARAARANKRFAMEGMWMRFSPAYIALRAEVASGALGDISSVRATFGLPFGAKDSPAWSADRGSSTLLDQAIYTVTLARDILGEPAGIVSNATTREDGVDLSLHATLLFDGGRFAQLAASMVTYIDPTASISGTNGWATLAAPFWATDRFRRHSGDFGDAFDAPVDRVFPQEGHGYVPMLRAVQVAVTAGLTEHPLHPLTDSIAVMDVLDRIRSSWLPATSI</sequence>
<dbReference type="GO" id="GO:0000166">
    <property type="term" value="F:nucleotide binding"/>
    <property type="evidence" value="ECO:0007669"/>
    <property type="project" value="InterPro"/>
</dbReference>
<comment type="caution">
    <text evidence="6">The sequence shown here is derived from an EMBL/GenBank/DDBJ whole genome shotgun (WGS) entry which is preliminary data.</text>
</comment>
<name>A0A0F0LJQ4_9MICO</name>
<dbReference type="PATRIC" id="fig|582680.6.peg.1712"/>
<dbReference type="AlphaFoldDB" id="A0A0F0LJQ4"/>
<dbReference type="RefSeq" id="WP_045271762.1">
    <property type="nucleotide sequence ID" value="NZ_JYIX01000033.1"/>
</dbReference>
<dbReference type="SUPFAM" id="SSF55347">
    <property type="entry name" value="Glyceraldehyde-3-phosphate dehydrogenase-like, C-terminal domain"/>
    <property type="match status" value="1"/>
</dbReference>
<feature type="domain" description="GFO/IDH/MocA-like oxidoreductase" evidence="5">
    <location>
        <begin position="136"/>
        <end position="249"/>
    </location>
</feature>
<dbReference type="Gene3D" id="3.40.50.720">
    <property type="entry name" value="NAD(P)-binding Rossmann-like Domain"/>
    <property type="match status" value="1"/>
</dbReference>
<evidence type="ECO:0000256" key="2">
    <source>
        <dbReference type="ARBA" id="ARBA00023002"/>
    </source>
</evidence>
<proteinExistence type="inferred from homology"/>
<evidence type="ECO:0000259" key="4">
    <source>
        <dbReference type="Pfam" id="PF01408"/>
    </source>
</evidence>
<dbReference type="Pfam" id="PF22725">
    <property type="entry name" value="GFO_IDH_MocA_C3"/>
    <property type="match status" value="1"/>
</dbReference>
<keyword evidence="2 6" id="KW-0560">Oxidoreductase</keyword>
<gene>
    <name evidence="6" type="primary">afr_2</name>
    <name evidence="6" type="ORF">RS86_01658</name>
</gene>
<dbReference type="Proteomes" id="UP000033740">
    <property type="component" value="Unassembled WGS sequence"/>
</dbReference>
<dbReference type="Gene3D" id="3.30.360.10">
    <property type="entry name" value="Dihydrodipicolinate Reductase, domain 2"/>
    <property type="match status" value="1"/>
</dbReference>
<protein>
    <submittedName>
        <fullName evidence="6">1,5-anhydro-D-fructose reductase</fullName>
        <ecNumber evidence="6">1.1.1.292</ecNumber>
    </submittedName>
</protein>
<dbReference type="Pfam" id="PF01408">
    <property type="entry name" value="GFO_IDH_MocA"/>
    <property type="match status" value="1"/>
</dbReference>
<dbReference type="GO" id="GO:0033712">
    <property type="term" value="F:1,5-anhydro-D-fructose reductase (1,5-anhydro-D-mannitol-forming) activity"/>
    <property type="evidence" value="ECO:0007669"/>
    <property type="project" value="UniProtKB-EC"/>
</dbReference>
<keyword evidence="3" id="KW-0520">NAD</keyword>
<organism evidence="6 7">
    <name type="scientific">Microbacterium azadirachtae</name>
    <dbReference type="NCBI Taxonomy" id="582680"/>
    <lineage>
        <taxon>Bacteria</taxon>
        <taxon>Bacillati</taxon>
        <taxon>Actinomycetota</taxon>
        <taxon>Actinomycetes</taxon>
        <taxon>Micrococcales</taxon>
        <taxon>Microbacteriaceae</taxon>
        <taxon>Microbacterium</taxon>
    </lineage>
</organism>
<dbReference type="InterPro" id="IPR050984">
    <property type="entry name" value="Gfo/Idh/MocA_domain"/>
</dbReference>
<dbReference type="PANTHER" id="PTHR22604">
    <property type="entry name" value="OXIDOREDUCTASES"/>
    <property type="match status" value="1"/>
</dbReference>
<dbReference type="PANTHER" id="PTHR22604:SF105">
    <property type="entry name" value="TRANS-1,2-DIHYDROBENZENE-1,2-DIOL DEHYDROGENASE"/>
    <property type="match status" value="1"/>
</dbReference>
<evidence type="ECO:0000256" key="1">
    <source>
        <dbReference type="ARBA" id="ARBA00010928"/>
    </source>
</evidence>
<evidence type="ECO:0000256" key="3">
    <source>
        <dbReference type="ARBA" id="ARBA00023027"/>
    </source>
</evidence>
<accession>A0A0F0LJQ4</accession>
<feature type="domain" description="Gfo/Idh/MocA-like oxidoreductase N-terminal" evidence="4">
    <location>
        <begin position="9"/>
        <end position="124"/>
    </location>
</feature>
<reference evidence="6 7" key="1">
    <citation type="submission" date="2015-02" db="EMBL/GenBank/DDBJ databases">
        <title>Draft genome sequences of ten Microbacterium spp. with emphasis on heavy metal contaminated environments.</title>
        <authorList>
            <person name="Corretto E."/>
        </authorList>
    </citation>
    <scope>NUCLEOTIDE SEQUENCE [LARGE SCALE GENOMIC DNA]</scope>
    <source>
        <strain evidence="6 7">ARN176</strain>
    </source>
</reference>
<comment type="similarity">
    <text evidence="1">Belongs to the Gfo/Idh/MocA family.</text>
</comment>
<dbReference type="InterPro" id="IPR055170">
    <property type="entry name" value="GFO_IDH_MocA-like_dom"/>
</dbReference>
<evidence type="ECO:0000313" key="7">
    <source>
        <dbReference type="Proteomes" id="UP000033740"/>
    </source>
</evidence>
<dbReference type="EMBL" id="JYIX01000033">
    <property type="protein sequence ID" value="KJL33437.1"/>
    <property type="molecule type" value="Genomic_DNA"/>
</dbReference>
<dbReference type="STRING" id="582680.RS86_01658"/>
<evidence type="ECO:0000313" key="6">
    <source>
        <dbReference type="EMBL" id="KJL33437.1"/>
    </source>
</evidence>
<dbReference type="EC" id="1.1.1.292" evidence="6"/>
<evidence type="ECO:0000259" key="5">
    <source>
        <dbReference type="Pfam" id="PF22725"/>
    </source>
</evidence>
<dbReference type="SUPFAM" id="SSF51735">
    <property type="entry name" value="NAD(P)-binding Rossmann-fold domains"/>
    <property type="match status" value="1"/>
</dbReference>
<keyword evidence="7" id="KW-1185">Reference proteome</keyword>
<dbReference type="InterPro" id="IPR000683">
    <property type="entry name" value="Gfo/Idh/MocA-like_OxRdtase_N"/>
</dbReference>